<name>A0A2U8BRU3_9RICK</name>
<evidence type="ECO:0000259" key="6">
    <source>
        <dbReference type="PROSITE" id="PS51900"/>
    </source>
</evidence>
<evidence type="ECO:0000256" key="4">
    <source>
        <dbReference type="PROSITE-ProRule" id="PRU01248"/>
    </source>
</evidence>
<feature type="domain" description="Core-binding (CB)" evidence="6">
    <location>
        <begin position="12"/>
        <end position="101"/>
    </location>
</feature>
<keyword evidence="3" id="KW-0233">DNA recombination</keyword>
<dbReference type="GO" id="GO:0006310">
    <property type="term" value="P:DNA recombination"/>
    <property type="evidence" value="ECO:0007669"/>
    <property type="project" value="UniProtKB-KW"/>
</dbReference>
<dbReference type="InterPro" id="IPR011010">
    <property type="entry name" value="DNA_brk_join_enz"/>
</dbReference>
<proteinExistence type="predicted"/>
<gene>
    <name evidence="7" type="ORF">Fsol_00243</name>
</gene>
<dbReference type="Gene3D" id="1.10.150.130">
    <property type="match status" value="1"/>
</dbReference>
<dbReference type="PANTHER" id="PTHR30349">
    <property type="entry name" value="PHAGE INTEGRASE-RELATED"/>
    <property type="match status" value="1"/>
</dbReference>
<evidence type="ECO:0000256" key="3">
    <source>
        <dbReference type="ARBA" id="ARBA00023172"/>
    </source>
</evidence>
<dbReference type="KEGG" id="fso:Fsol_00243"/>
<protein>
    <submittedName>
        <fullName evidence="7">Tyrosine recombinase XerC</fullName>
    </submittedName>
</protein>
<dbReference type="Pfam" id="PF00589">
    <property type="entry name" value="Phage_integrase"/>
    <property type="match status" value="1"/>
</dbReference>
<feature type="domain" description="Tyr recombinase" evidence="5">
    <location>
        <begin position="125"/>
        <end position="323"/>
    </location>
</feature>
<evidence type="ECO:0000256" key="2">
    <source>
        <dbReference type="ARBA" id="ARBA00023125"/>
    </source>
</evidence>
<dbReference type="SUPFAM" id="SSF47823">
    <property type="entry name" value="lambda integrase-like, N-terminal domain"/>
    <property type="match status" value="1"/>
</dbReference>
<dbReference type="Gene3D" id="1.10.443.10">
    <property type="entry name" value="Intergrase catalytic core"/>
    <property type="match status" value="1"/>
</dbReference>
<dbReference type="PROSITE" id="PS51898">
    <property type="entry name" value="TYR_RECOMBINASE"/>
    <property type="match status" value="1"/>
</dbReference>
<accession>A0A2U8BRU3</accession>
<dbReference type="InterPro" id="IPR010998">
    <property type="entry name" value="Integrase_recombinase_N"/>
</dbReference>
<dbReference type="RefSeq" id="WP_108673089.1">
    <property type="nucleotide sequence ID" value="NZ_CP025989.1"/>
</dbReference>
<dbReference type="PROSITE" id="PS51900">
    <property type="entry name" value="CB"/>
    <property type="match status" value="1"/>
</dbReference>
<dbReference type="InterPro" id="IPR004107">
    <property type="entry name" value="Integrase_SAM-like_N"/>
</dbReference>
<keyword evidence="8" id="KW-1185">Reference proteome</keyword>
<organism evidence="7 8">
    <name type="scientific">Candidatus Fokinia solitaria</name>
    <dbReference type="NCBI Taxonomy" id="1802984"/>
    <lineage>
        <taxon>Bacteria</taxon>
        <taxon>Pseudomonadati</taxon>
        <taxon>Pseudomonadota</taxon>
        <taxon>Alphaproteobacteria</taxon>
        <taxon>Rickettsiales</taxon>
        <taxon>Candidatus Midichloriaceae</taxon>
        <taxon>Candidatus Fokinia</taxon>
    </lineage>
</organism>
<dbReference type="InterPro" id="IPR050090">
    <property type="entry name" value="Tyrosine_recombinase_XerCD"/>
</dbReference>
<dbReference type="PANTHER" id="PTHR30349:SF90">
    <property type="entry name" value="TYROSINE RECOMBINASE XERD"/>
    <property type="match status" value="1"/>
</dbReference>
<dbReference type="OrthoDB" id="9801717at2"/>
<evidence type="ECO:0000259" key="5">
    <source>
        <dbReference type="PROSITE" id="PS51898"/>
    </source>
</evidence>
<dbReference type="SUPFAM" id="SSF56349">
    <property type="entry name" value="DNA breaking-rejoining enzymes"/>
    <property type="match status" value="1"/>
</dbReference>
<dbReference type="Pfam" id="PF02899">
    <property type="entry name" value="Phage_int_SAM_1"/>
    <property type="match status" value="1"/>
</dbReference>
<keyword evidence="1" id="KW-0229">DNA integration</keyword>
<keyword evidence="2 4" id="KW-0238">DNA-binding</keyword>
<evidence type="ECO:0000313" key="7">
    <source>
        <dbReference type="EMBL" id="AWD33047.1"/>
    </source>
</evidence>
<dbReference type="EMBL" id="CP025989">
    <property type="protein sequence ID" value="AWD33047.1"/>
    <property type="molecule type" value="Genomic_DNA"/>
</dbReference>
<sequence>MKLQSLQSFCDDVLAKVIEKFYSYIEVYVSENTSRAYAQDVSSFIVFLSHYHGTKCTLLYVTEATVQTMRAWLAFRAEHKVSSKTNSRALCGLRYFLLHLRNELSYEVATLISIDKLKIKTTGSTLPKAISESSSIALCKFSNSNLYPEEWLFYRDKSIIALLYGSGLRIGEVLKITKRDLPNIDFNAEDLKQNFNRNDVNLTVKGKGKKDRSVPLLPYVLDALLQYIERCPYQAAQQQPIFVGMKGDMLNPDVFRRQMKLILASLGIEATTSPHTLRHSFATHLIKHGGDIRKIQELLGHSSIASTSVYLHADTDDILDTVMTLHNDKKTIK</sequence>
<dbReference type="InterPro" id="IPR013762">
    <property type="entry name" value="Integrase-like_cat_sf"/>
</dbReference>
<evidence type="ECO:0000313" key="8">
    <source>
        <dbReference type="Proteomes" id="UP000244519"/>
    </source>
</evidence>
<dbReference type="GO" id="GO:0003677">
    <property type="term" value="F:DNA binding"/>
    <property type="evidence" value="ECO:0007669"/>
    <property type="project" value="UniProtKB-UniRule"/>
</dbReference>
<dbReference type="Proteomes" id="UP000244519">
    <property type="component" value="Chromosome"/>
</dbReference>
<dbReference type="AlphaFoldDB" id="A0A2U8BRU3"/>
<dbReference type="InterPro" id="IPR044068">
    <property type="entry name" value="CB"/>
</dbReference>
<dbReference type="GO" id="GO:0015074">
    <property type="term" value="P:DNA integration"/>
    <property type="evidence" value="ECO:0007669"/>
    <property type="project" value="UniProtKB-KW"/>
</dbReference>
<evidence type="ECO:0000256" key="1">
    <source>
        <dbReference type="ARBA" id="ARBA00022908"/>
    </source>
</evidence>
<reference evidence="7 8" key="1">
    <citation type="journal article" date="2018" name="Genome Biol. Evol.">
        <title>The Genome Sequence of "Candidatus Fokinia solitaria": Insights on Reductive Evolution in Rickettsiales.</title>
        <authorList>
            <person name="Floriano A.M."/>
            <person name="Castelli M."/>
            <person name="Krenek S."/>
            <person name="Berendonk T.U."/>
            <person name="Bazzocchi C."/>
            <person name="Petroni G."/>
            <person name="Sassera D."/>
        </authorList>
    </citation>
    <scope>NUCLEOTIDE SEQUENCE [LARGE SCALE GENOMIC DNA]</scope>
    <source>
        <strain evidence="7">Rio ETE_ALG 3VII</strain>
    </source>
</reference>
<dbReference type="InterPro" id="IPR002104">
    <property type="entry name" value="Integrase_catalytic"/>
</dbReference>